<dbReference type="KEGG" id="lxl:KDY119_02220"/>
<gene>
    <name evidence="2" type="ORF">KDY119_02220</name>
</gene>
<dbReference type="Proteomes" id="UP000326702">
    <property type="component" value="Chromosome"/>
</dbReference>
<dbReference type="InterPro" id="IPR002931">
    <property type="entry name" value="Transglutaminase-like"/>
</dbReference>
<evidence type="ECO:0000313" key="3">
    <source>
        <dbReference type="Proteomes" id="UP000326702"/>
    </source>
</evidence>
<dbReference type="Pfam" id="PF08379">
    <property type="entry name" value="Bact_transglu_N"/>
    <property type="match status" value="1"/>
</dbReference>
<feature type="domain" description="Transglutaminase-like" evidence="1">
    <location>
        <begin position="170"/>
        <end position="237"/>
    </location>
</feature>
<organism evidence="2 3">
    <name type="scientific">Luteimicrobium xylanilyticum</name>
    <dbReference type="NCBI Taxonomy" id="1133546"/>
    <lineage>
        <taxon>Bacteria</taxon>
        <taxon>Bacillati</taxon>
        <taxon>Actinomycetota</taxon>
        <taxon>Actinomycetes</taxon>
        <taxon>Micrococcales</taxon>
        <taxon>Luteimicrobium</taxon>
    </lineage>
</organism>
<dbReference type="EMBL" id="CP045529">
    <property type="protein sequence ID" value="QFU98701.1"/>
    <property type="molecule type" value="Genomic_DNA"/>
</dbReference>
<dbReference type="SMART" id="SM00460">
    <property type="entry name" value="TGc"/>
    <property type="match status" value="1"/>
</dbReference>
<dbReference type="Gene3D" id="3.10.620.30">
    <property type="match status" value="1"/>
</dbReference>
<name>A0A5P9QB69_9MICO</name>
<keyword evidence="3" id="KW-1185">Reference proteome</keyword>
<dbReference type="RefSeq" id="WP_036949623.1">
    <property type="nucleotide sequence ID" value="NZ_BAABIH010000017.1"/>
</dbReference>
<dbReference type="SUPFAM" id="SSF54001">
    <property type="entry name" value="Cysteine proteinases"/>
    <property type="match status" value="1"/>
</dbReference>
<dbReference type="InterPro" id="IPR038765">
    <property type="entry name" value="Papain-like_cys_pep_sf"/>
</dbReference>
<dbReference type="OrthoDB" id="9804023at2"/>
<dbReference type="InterPro" id="IPR013589">
    <property type="entry name" value="Bac_transglu_N"/>
</dbReference>
<sequence length="282" mass="30800">MTVLRVRHRTTFEYAGPVTASYNEARLTPSRGPGQRLLDSRLTIEPHTWTHDYVDYWGTAVTAFEVLREHERLEIVAASRVELPDDGLAAPGEGNAWEVVAGPAFRDTMAAYLADSETTRAPQELHELAREVSAGAATPDDAARAVALAVRDRLEYVPGVTTVHTTADEAWAAGKGVCQDISHLVLGALRRLGIPARYVSGYLHPQPDAAVGETVAGESHAWVEWWAGGWRPFDPTNRTDVSTDHVALGRAREYGDVSPLKGVYAGEGRGELDVRVEITRVR</sequence>
<dbReference type="PANTHER" id="PTHR33490:SF6">
    <property type="entry name" value="SLL1049 PROTEIN"/>
    <property type="match status" value="1"/>
</dbReference>
<dbReference type="Pfam" id="PF01841">
    <property type="entry name" value="Transglut_core"/>
    <property type="match status" value="1"/>
</dbReference>
<dbReference type="PANTHER" id="PTHR33490">
    <property type="entry name" value="BLR5614 PROTEIN-RELATED"/>
    <property type="match status" value="1"/>
</dbReference>
<protein>
    <recommendedName>
        <fullName evidence="1">Transglutaminase-like domain-containing protein</fullName>
    </recommendedName>
</protein>
<reference evidence="2 3" key="1">
    <citation type="submission" date="2019-10" db="EMBL/GenBank/DDBJ databases">
        <title>Genome sequence of Luteimicrobium xylanilyticum HY-24.</title>
        <authorList>
            <person name="Kim D.Y."/>
            <person name="Park H.-Y."/>
        </authorList>
    </citation>
    <scope>NUCLEOTIDE SEQUENCE [LARGE SCALE GENOMIC DNA]</scope>
    <source>
        <strain evidence="2 3">HY-24</strain>
    </source>
</reference>
<evidence type="ECO:0000259" key="1">
    <source>
        <dbReference type="SMART" id="SM00460"/>
    </source>
</evidence>
<dbReference type="AlphaFoldDB" id="A0A5P9QB69"/>
<evidence type="ECO:0000313" key="2">
    <source>
        <dbReference type="EMBL" id="QFU98701.1"/>
    </source>
</evidence>
<proteinExistence type="predicted"/>
<accession>A0A5P9QB69</accession>